<dbReference type="Pfam" id="PF00892">
    <property type="entry name" value="EamA"/>
    <property type="match status" value="2"/>
</dbReference>
<organism evidence="9 10">
    <name type="scientific">Paenibacillus lutimineralis</name>
    <dbReference type="NCBI Taxonomy" id="2707005"/>
    <lineage>
        <taxon>Bacteria</taxon>
        <taxon>Bacillati</taxon>
        <taxon>Bacillota</taxon>
        <taxon>Bacilli</taxon>
        <taxon>Bacillales</taxon>
        <taxon>Paenibacillaceae</taxon>
        <taxon>Paenibacillus</taxon>
    </lineage>
</organism>
<evidence type="ECO:0000259" key="8">
    <source>
        <dbReference type="Pfam" id="PF00892"/>
    </source>
</evidence>
<comment type="similarity">
    <text evidence="2">Belongs to the EamA transporter family.</text>
</comment>
<keyword evidence="6 7" id="KW-0472">Membrane</keyword>
<keyword evidence="3" id="KW-1003">Cell membrane</keyword>
<feature type="transmembrane region" description="Helical" evidence="7">
    <location>
        <begin position="40"/>
        <end position="57"/>
    </location>
</feature>
<comment type="subcellular location">
    <subcellularLocation>
        <location evidence="1">Cell membrane</location>
        <topology evidence="1">Multi-pass membrane protein</topology>
    </subcellularLocation>
</comment>
<sequence>MQSRQTKLAYTAAILNALIIGFSFLFVKLALQVSQPLDTLAHRFTIAFIATAILMVIKRRRIQLDFRSLLTLIPLALFYPFLFFVFQTFGLVYTTSSEAGIVNALVPIFTMLLASVFLKERSSLLQKLFTVLTVAGVVFIFVMKGVQVDSSSSLGIVLILLSALSFSSYSVLARKITQKIHLLDITFVMSLIGALSFNGISVIRHGLQGSMNHYFDAFTAPSFVMAILYLGVLSSLITSLLANYALKYMEASKMSIFSNVGTIFTIIGGAIFLKEQLAYYHIIGAVLVLIGVVGVSLTKPGGSFSKARKAQQNSISAK</sequence>
<evidence type="ECO:0000256" key="5">
    <source>
        <dbReference type="ARBA" id="ARBA00022989"/>
    </source>
</evidence>
<keyword evidence="5 7" id="KW-1133">Transmembrane helix</keyword>
<proteinExistence type="inferred from homology"/>
<dbReference type="RefSeq" id="WP_126999479.1">
    <property type="nucleotide sequence ID" value="NZ_CP034346.1"/>
</dbReference>
<dbReference type="KEGG" id="plut:EI981_15140"/>
<feature type="transmembrane region" description="Helical" evidence="7">
    <location>
        <begin position="124"/>
        <end position="142"/>
    </location>
</feature>
<feature type="transmembrane region" description="Helical" evidence="7">
    <location>
        <begin position="223"/>
        <end position="244"/>
    </location>
</feature>
<feature type="transmembrane region" description="Helical" evidence="7">
    <location>
        <begin position="185"/>
        <end position="203"/>
    </location>
</feature>
<feature type="transmembrane region" description="Helical" evidence="7">
    <location>
        <begin position="99"/>
        <end position="117"/>
    </location>
</feature>
<feature type="transmembrane region" description="Helical" evidence="7">
    <location>
        <begin position="256"/>
        <end position="273"/>
    </location>
</feature>
<dbReference type="PANTHER" id="PTHR32322:SF18">
    <property type="entry name" value="S-ADENOSYLMETHIONINE_S-ADENOSYLHOMOCYSTEINE TRANSPORTER"/>
    <property type="match status" value="1"/>
</dbReference>
<feature type="domain" description="EamA" evidence="8">
    <location>
        <begin position="9"/>
        <end position="141"/>
    </location>
</feature>
<evidence type="ECO:0000313" key="10">
    <source>
        <dbReference type="Proteomes" id="UP000270678"/>
    </source>
</evidence>
<dbReference type="InterPro" id="IPR050638">
    <property type="entry name" value="AA-Vitamin_Transporters"/>
</dbReference>
<accession>A0A3Q9I9M9</accession>
<gene>
    <name evidence="9" type="ORF">EI981_15140</name>
</gene>
<evidence type="ECO:0000256" key="1">
    <source>
        <dbReference type="ARBA" id="ARBA00004651"/>
    </source>
</evidence>
<dbReference type="PANTHER" id="PTHR32322">
    <property type="entry name" value="INNER MEMBRANE TRANSPORTER"/>
    <property type="match status" value="1"/>
</dbReference>
<feature type="transmembrane region" description="Helical" evidence="7">
    <location>
        <begin position="154"/>
        <end position="173"/>
    </location>
</feature>
<dbReference type="InterPro" id="IPR037185">
    <property type="entry name" value="EmrE-like"/>
</dbReference>
<keyword evidence="10" id="KW-1185">Reference proteome</keyword>
<reference evidence="10" key="1">
    <citation type="submission" date="2018-12" db="EMBL/GenBank/DDBJ databases">
        <title>Complete genome sequence of Paenibacillus sp. MBLB1234.</title>
        <authorList>
            <person name="Nam Y.-D."/>
            <person name="Kang J."/>
            <person name="Chung W.-H."/>
            <person name="Park Y.S."/>
        </authorList>
    </citation>
    <scope>NUCLEOTIDE SEQUENCE [LARGE SCALE GENOMIC DNA]</scope>
    <source>
        <strain evidence="10">MBLB1234</strain>
    </source>
</reference>
<name>A0A3Q9I9M9_9BACL</name>
<feature type="transmembrane region" description="Helical" evidence="7">
    <location>
        <begin position="12"/>
        <end position="34"/>
    </location>
</feature>
<dbReference type="Proteomes" id="UP000270678">
    <property type="component" value="Chromosome"/>
</dbReference>
<protein>
    <submittedName>
        <fullName evidence="9">DMT family transporter</fullName>
    </submittedName>
</protein>
<evidence type="ECO:0000256" key="2">
    <source>
        <dbReference type="ARBA" id="ARBA00007362"/>
    </source>
</evidence>
<feature type="transmembrane region" description="Helical" evidence="7">
    <location>
        <begin position="69"/>
        <end position="93"/>
    </location>
</feature>
<dbReference type="Gene3D" id="1.10.3730.20">
    <property type="match status" value="1"/>
</dbReference>
<feature type="domain" description="EamA" evidence="8">
    <location>
        <begin position="154"/>
        <end position="296"/>
    </location>
</feature>
<keyword evidence="4 7" id="KW-0812">Transmembrane</keyword>
<dbReference type="OrthoDB" id="1682095at2"/>
<feature type="transmembrane region" description="Helical" evidence="7">
    <location>
        <begin position="279"/>
        <end position="298"/>
    </location>
</feature>
<dbReference type="GO" id="GO:0005886">
    <property type="term" value="C:plasma membrane"/>
    <property type="evidence" value="ECO:0007669"/>
    <property type="project" value="UniProtKB-SubCell"/>
</dbReference>
<evidence type="ECO:0000256" key="7">
    <source>
        <dbReference type="SAM" id="Phobius"/>
    </source>
</evidence>
<dbReference type="AlphaFoldDB" id="A0A3Q9I9M9"/>
<dbReference type="EMBL" id="CP034346">
    <property type="protein sequence ID" value="AZS15641.1"/>
    <property type="molecule type" value="Genomic_DNA"/>
</dbReference>
<evidence type="ECO:0000256" key="4">
    <source>
        <dbReference type="ARBA" id="ARBA00022692"/>
    </source>
</evidence>
<evidence type="ECO:0000256" key="6">
    <source>
        <dbReference type="ARBA" id="ARBA00023136"/>
    </source>
</evidence>
<evidence type="ECO:0000256" key="3">
    <source>
        <dbReference type="ARBA" id="ARBA00022475"/>
    </source>
</evidence>
<dbReference type="SUPFAM" id="SSF103481">
    <property type="entry name" value="Multidrug resistance efflux transporter EmrE"/>
    <property type="match status" value="2"/>
</dbReference>
<evidence type="ECO:0000313" key="9">
    <source>
        <dbReference type="EMBL" id="AZS15641.1"/>
    </source>
</evidence>
<dbReference type="InterPro" id="IPR000620">
    <property type="entry name" value="EamA_dom"/>
</dbReference>